<evidence type="ECO:0000313" key="1">
    <source>
        <dbReference type="EMBL" id="MEQ2219884.1"/>
    </source>
</evidence>
<evidence type="ECO:0000313" key="2">
    <source>
        <dbReference type="Proteomes" id="UP001434883"/>
    </source>
</evidence>
<sequence>MSTNSTNISEPVQVSTVEFYALFLTGVFCIKDLGDLPYISMTTSHNLQTRYQVVWTSAFGAAANTFKIKRWQGGMYLPIISAIWKDPTDGFWLPTLQLLNGRVVAIGTHGSPDSSPRSVEVQGHQVLTTTSESSTQTSVTTTSVACQTSDEEQQQPLLLEELLSPISPAEEPTSTDTGPSQLSEGWLNEVMLAFPPQPFSPFSPLPPILSPIHSPVDIDSQEESTVAGSPSPSILQREFHCSPLQMHPDFIDEFQILDVWSPTPVPPSPEYPDYLEDGVLSFCVYDEDTDFFRFFGL</sequence>
<reference evidence="1 2" key="1">
    <citation type="submission" date="2021-06" db="EMBL/GenBank/DDBJ databases">
        <authorList>
            <person name="Palmer J.M."/>
        </authorList>
    </citation>
    <scope>NUCLEOTIDE SEQUENCE [LARGE SCALE GENOMIC DNA]</scope>
    <source>
        <strain evidence="1 2">XC_2019</strain>
        <tissue evidence="1">Muscle</tissue>
    </source>
</reference>
<dbReference type="EMBL" id="JAHRIN010082473">
    <property type="protein sequence ID" value="MEQ2219884.1"/>
    <property type="molecule type" value="Genomic_DNA"/>
</dbReference>
<protein>
    <submittedName>
        <fullName evidence="1">Uncharacterized protein</fullName>
    </submittedName>
</protein>
<gene>
    <name evidence="1" type="ORF">XENOCAPTIV_026938</name>
</gene>
<name>A0ABV0SHW5_9TELE</name>
<accession>A0ABV0SHW5</accession>
<comment type="caution">
    <text evidence="1">The sequence shown here is derived from an EMBL/GenBank/DDBJ whole genome shotgun (WGS) entry which is preliminary data.</text>
</comment>
<organism evidence="1 2">
    <name type="scientific">Xenoophorus captivus</name>
    <dbReference type="NCBI Taxonomy" id="1517983"/>
    <lineage>
        <taxon>Eukaryota</taxon>
        <taxon>Metazoa</taxon>
        <taxon>Chordata</taxon>
        <taxon>Craniata</taxon>
        <taxon>Vertebrata</taxon>
        <taxon>Euteleostomi</taxon>
        <taxon>Actinopterygii</taxon>
        <taxon>Neopterygii</taxon>
        <taxon>Teleostei</taxon>
        <taxon>Neoteleostei</taxon>
        <taxon>Acanthomorphata</taxon>
        <taxon>Ovalentaria</taxon>
        <taxon>Atherinomorphae</taxon>
        <taxon>Cyprinodontiformes</taxon>
        <taxon>Goodeidae</taxon>
        <taxon>Xenoophorus</taxon>
    </lineage>
</organism>
<keyword evidence="2" id="KW-1185">Reference proteome</keyword>
<proteinExistence type="predicted"/>
<dbReference type="Proteomes" id="UP001434883">
    <property type="component" value="Unassembled WGS sequence"/>
</dbReference>